<evidence type="ECO:0000313" key="2">
    <source>
        <dbReference type="Proteomes" id="UP000182624"/>
    </source>
</evidence>
<keyword evidence="2" id="KW-1185">Reference proteome</keyword>
<dbReference type="AlphaFoldDB" id="A0A1I5YFH1"/>
<gene>
    <name evidence="1" type="ORF">SAMN04487928_1454</name>
</gene>
<organism evidence="1 2">
    <name type="scientific">Butyrivibrio proteoclasticus</name>
    <dbReference type="NCBI Taxonomy" id="43305"/>
    <lineage>
        <taxon>Bacteria</taxon>
        <taxon>Bacillati</taxon>
        <taxon>Bacillota</taxon>
        <taxon>Clostridia</taxon>
        <taxon>Lachnospirales</taxon>
        <taxon>Lachnospiraceae</taxon>
        <taxon>Butyrivibrio</taxon>
    </lineage>
</organism>
<dbReference type="EMBL" id="FOXO01000045">
    <property type="protein sequence ID" value="SFQ42923.1"/>
    <property type="molecule type" value="Genomic_DNA"/>
</dbReference>
<name>A0A1I5YFH1_9FIRM</name>
<reference evidence="2" key="1">
    <citation type="submission" date="2016-10" db="EMBL/GenBank/DDBJ databases">
        <authorList>
            <person name="Varghese N."/>
            <person name="Submissions S."/>
        </authorList>
    </citation>
    <scope>NUCLEOTIDE SEQUENCE [LARGE SCALE GENOMIC DNA]</scope>
    <source>
        <strain evidence="2">P18</strain>
    </source>
</reference>
<sequence>MSKVALTDQELGMVAGGVDWTKIAIKVVEKVLKERTHK</sequence>
<protein>
    <submittedName>
        <fullName evidence="1">Uncharacterized protein</fullName>
    </submittedName>
</protein>
<accession>A0A1I5YFH1</accession>
<evidence type="ECO:0000313" key="1">
    <source>
        <dbReference type="EMBL" id="SFQ42923.1"/>
    </source>
</evidence>
<dbReference type="Proteomes" id="UP000182624">
    <property type="component" value="Unassembled WGS sequence"/>
</dbReference>
<proteinExistence type="predicted"/>